<keyword evidence="3" id="KW-1185">Reference proteome</keyword>
<dbReference type="KEGG" id="yag:AABB28_04790"/>
<feature type="compositionally biased region" description="Polar residues" evidence="1">
    <location>
        <begin position="1"/>
        <end position="18"/>
    </location>
</feature>
<accession>A0AAN0MAR5</accession>
<proteinExistence type="predicted"/>
<evidence type="ECO:0000313" key="3">
    <source>
        <dbReference type="Proteomes" id="UP001451782"/>
    </source>
</evidence>
<evidence type="ECO:0000313" key="2">
    <source>
        <dbReference type="EMBL" id="WZU64601.1"/>
    </source>
</evidence>
<dbReference type="Proteomes" id="UP001451782">
    <property type="component" value="Chromosome"/>
</dbReference>
<evidence type="ECO:0000256" key="1">
    <source>
        <dbReference type="SAM" id="MobiDB-lite"/>
    </source>
</evidence>
<gene>
    <name evidence="2" type="ORF">AABB28_04790</name>
</gene>
<organism evidence="2 3">
    <name type="scientific">Yoonia algicola</name>
    <dbReference type="NCBI Taxonomy" id="3137368"/>
    <lineage>
        <taxon>Bacteria</taxon>
        <taxon>Pseudomonadati</taxon>
        <taxon>Pseudomonadota</taxon>
        <taxon>Alphaproteobacteria</taxon>
        <taxon>Rhodobacterales</taxon>
        <taxon>Paracoccaceae</taxon>
        <taxon>Yoonia</taxon>
    </lineage>
</organism>
<reference evidence="2 3" key="1">
    <citation type="submission" date="2024-04" db="EMBL/GenBank/DDBJ databases">
        <title>Phylogenomic analyses of a clade within the roseobacter group suggest taxonomic reassignments of species of the genera Aestuariivita, Citreicella, Loktanella, Nautella, Pelagibaca, Ruegeria, Thalassobius, Thiobacimonas and Tropicibacter, and the proposal o.</title>
        <authorList>
            <person name="Jeon C.O."/>
        </authorList>
    </citation>
    <scope>NUCLEOTIDE SEQUENCE [LARGE SCALE GENOMIC DNA]</scope>
    <source>
        <strain evidence="2 3">G8-12</strain>
    </source>
</reference>
<feature type="region of interest" description="Disordered" evidence="1">
    <location>
        <begin position="1"/>
        <end position="20"/>
    </location>
</feature>
<name>A0AAN0MAR5_9RHOB</name>
<dbReference type="EMBL" id="CP151762">
    <property type="protein sequence ID" value="WZU64601.1"/>
    <property type="molecule type" value="Genomic_DNA"/>
</dbReference>
<dbReference type="AlphaFoldDB" id="A0AAN0MAR5"/>
<dbReference type="RefSeq" id="WP_342070965.1">
    <property type="nucleotide sequence ID" value="NZ_CP151762.1"/>
</dbReference>
<protein>
    <submittedName>
        <fullName evidence="2">Uncharacterized protein</fullName>
    </submittedName>
</protein>
<sequence>MEYQTHSSAQNGQTTDTSGLAKVSDLGARYEVGRGSIEMTTGYGMTAQRGQEYTIKPEVDPLTGLTFTTAAGLPVSNGQPRMTDLVDVGGFKVQVGQAIRDGLIPNPFKLGDAQRPQVATAQLSSDAVDGPAMVNPEGEPSLADTFTADVLPRVSPATTNSIMADMMAGQFSEKTMDYLQLEGGMSAQGLEGVRDAFAGKVTAATGMDEGELADLWKSDRKAFSQAVSEMMKTGSTSAFQSLAAQADAAAYVPLSNDAAMDAWRSADFPQALMDAGLEPIFDGGVVSINIPGRGVVSWIDAVSQGLVKVSRA</sequence>